<dbReference type="RefSeq" id="WP_066336037.1">
    <property type="nucleotide sequence ID" value="NZ_CP017688.1"/>
</dbReference>
<feature type="chain" id="PRO_5008624882" description="Lipoprotein" evidence="1">
    <location>
        <begin position="24"/>
        <end position="123"/>
    </location>
</feature>
<evidence type="ECO:0000256" key="1">
    <source>
        <dbReference type="SAM" id="SignalP"/>
    </source>
</evidence>
<evidence type="ECO:0008006" key="4">
    <source>
        <dbReference type="Google" id="ProtNLM"/>
    </source>
</evidence>
<dbReference type="PROSITE" id="PS51257">
    <property type="entry name" value="PROKAR_LIPOPROTEIN"/>
    <property type="match status" value="1"/>
</dbReference>
<evidence type="ECO:0000313" key="3">
    <source>
        <dbReference type="Proteomes" id="UP000093510"/>
    </source>
</evidence>
<feature type="signal peptide" evidence="1">
    <location>
        <begin position="1"/>
        <end position="23"/>
    </location>
</feature>
<dbReference type="Proteomes" id="UP000093510">
    <property type="component" value="Unassembled WGS sequence"/>
</dbReference>
<dbReference type="OrthoDB" id="1256275at2"/>
<keyword evidence="3" id="KW-1185">Reference proteome</keyword>
<proteinExistence type="predicted"/>
<reference evidence="2 3" key="1">
    <citation type="submission" date="2016-03" db="EMBL/GenBank/DDBJ databases">
        <authorList>
            <person name="Ploux O."/>
        </authorList>
    </citation>
    <scope>NUCLEOTIDE SEQUENCE [LARGE SCALE GENOMIC DNA]</scope>
    <source>
        <strain evidence="2 3">LPB0076</strain>
    </source>
</reference>
<sequence>MKKNSIILILLIGLFLMPASVLACGTNSNKKNSCNKEMAATKDTKSCCQKTTTSQNKPTKGCSGKCGGALCSVPVLNIAIVAALPLELKKPVFNFATTKHQFYQSVSFPLKGYVSIWLIPKIG</sequence>
<evidence type="ECO:0000313" key="2">
    <source>
        <dbReference type="EMBL" id="OCB74398.1"/>
    </source>
</evidence>
<dbReference type="STRING" id="1763534.GCA_001831475_00222"/>
<comment type="caution">
    <text evidence="2">The sequence shown here is derived from an EMBL/GenBank/DDBJ whole genome shotgun (WGS) entry which is preliminary data.</text>
</comment>
<gene>
    <name evidence="2" type="ORF">LPBF_10390</name>
</gene>
<dbReference type="EMBL" id="LVEP01000038">
    <property type="protein sequence ID" value="OCB74398.1"/>
    <property type="molecule type" value="Genomic_DNA"/>
</dbReference>
<accession>A0A1B9DXJ3</accession>
<keyword evidence="1" id="KW-0732">Signal</keyword>
<name>A0A1B9DXJ3_9FLAO</name>
<protein>
    <recommendedName>
        <fullName evidence="4">Lipoprotein</fullName>
    </recommendedName>
</protein>
<dbReference type="AlphaFoldDB" id="A0A1B9DXJ3"/>
<organism evidence="2 3">
    <name type="scientific">Flavobacterium crassostreae</name>
    <dbReference type="NCBI Taxonomy" id="1763534"/>
    <lineage>
        <taxon>Bacteria</taxon>
        <taxon>Pseudomonadati</taxon>
        <taxon>Bacteroidota</taxon>
        <taxon>Flavobacteriia</taxon>
        <taxon>Flavobacteriales</taxon>
        <taxon>Flavobacteriaceae</taxon>
        <taxon>Flavobacterium</taxon>
    </lineage>
</organism>